<dbReference type="PANTHER" id="PTHR44943">
    <property type="entry name" value="CELLULOSE SYNTHASE OPERON PROTEIN C"/>
    <property type="match status" value="1"/>
</dbReference>
<keyword evidence="4" id="KW-0732">Signal</keyword>
<evidence type="ECO:0000256" key="2">
    <source>
        <dbReference type="ARBA" id="ARBA00022803"/>
    </source>
</evidence>
<gene>
    <name evidence="5" type="ORF">HD842_002905</name>
</gene>
<dbReference type="InterPro" id="IPR013360">
    <property type="entry name" value="Pilus_4_PilW"/>
</dbReference>
<accession>A0A7W9X1G0</accession>
<dbReference type="PROSITE" id="PS50005">
    <property type="entry name" value="TPR"/>
    <property type="match status" value="2"/>
</dbReference>
<dbReference type="RefSeq" id="WP_183555423.1">
    <property type="nucleotide sequence ID" value="NZ_JACHBX010000003.1"/>
</dbReference>
<feature type="signal peptide" evidence="4">
    <location>
        <begin position="1"/>
        <end position="18"/>
    </location>
</feature>
<evidence type="ECO:0000256" key="1">
    <source>
        <dbReference type="ARBA" id="ARBA00022737"/>
    </source>
</evidence>
<dbReference type="SMART" id="SM00028">
    <property type="entry name" value="TPR"/>
    <property type="match status" value="3"/>
</dbReference>
<dbReference type="PROSITE" id="PS50293">
    <property type="entry name" value="TPR_REGION"/>
    <property type="match status" value="1"/>
</dbReference>
<protein>
    <submittedName>
        <fullName evidence="5">Type IV pilus assembly protein PilF</fullName>
    </submittedName>
</protein>
<proteinExistence type="predicted"/>
<feature type="chain" id="PRO_5030943060" evidence="4">
    <location>
        <begin position="19"/>
        <end position="269"/>
    </location>
</feature>
<dbReference type="AlphaFoldDB" id="A0A7W9X1G0"/>
<keyword evidence="1" id="KW-0677">Repeat</keyword>
<dbReference type="Gene3D" id="1.25.40.10">
    <property type="entry name" value="Tetratricopeptide repeat domain"/>
    <property type="match status" value="1"/>
</dbReference>
<feature type="repeat" description="TPR" evidence="3">
    <location>
        <begin position="47"/>
        <end position="80"/>
    </location>
</feature>
<evidence type="ECO:0000256" key="4">
    <source>
        <dbReference type="SAM" id="SignalP"/>
    </source>
</evidence>
<dbReference type="Pfam" id="PF13432">
    <property type="entry name" value="TPR_16"/>
    <property type="match status" value="1"/>
</dbReference>
<reference evidence="5 6" key="1">
    <citation type="submission" date="2020-08" db="EMBL/GenBank/DDBJ databases">
        <title>The Agave Microbiome: Exploring the role of microbial communities in plant adaptations to desert environments.</title>
        <authorList>
            <person name="Partida-Martinez L.P."/>
        </authorList>
    </citation>
    <scope>NUCLEOTIDE SEQUENCE [LARGE SCALE GENOMIC DNA]</scope>
    <source>
        <strain evidence="5 6">AT3.2</strain>
    </source>
</reference>
<dbReference type="SUPFAM" id="SSF48452">
    <property type="entry name" value="TPR-like"/>
    <property type="match status" value="1"/>
</dbReference>
<feature type="repeat" description="TPR" evidence="3">
    <location>
        <begin position="81"/>
        <end position="114"/>
    </location>
</feature>
<dbReference type="InterPro" id="IPR011990">
    <property type="entry name" value="TPR-like_helical_dom_sf"/>
</dbReference>
<keyword evidence="2 3" id="KW-0802">TPR repeat</keyword>
<dbReference type="Proteomes" id="UP000540787">
    <property type="component" value="Unassembled WGS sequence"/>
</dbReference>
<keyword evidence="6" id="KW-1185">Reference proteome</keyword>
<dbReference type="InterPro" id="IPR051685">
    <property type="entry name" value="Ycf3/AcsC/BcsC/TPR_MFPF"/>
</dbReference>
<evidence type="ECO:0000313" key="5">
    <source>
        <dbReference type="EMBL" id="MBB6134747.1"/>
    </source>
</evidence>
<dbReference type="InterPro" id="IPR019734">
    <property type="entry name" value="TPR_rpt"/>
</dbReference>
<evidence type="ECO:0000313" key="6">
    <source>
        <dbReference type="Proteomes" id="UP000540787"/>
    </source>
</evidence>
<dbReference type="NCBIfam" id="TIGR02521">
    <property type="entry name" value="type_IV_pilW"/>
    <property type="match status" value="1"/>
</dbReference>
<sequence length="269" mass="29343">MKLAAVALALASTLTLLAGCASNAGGGLGTTGELKTASDQTAGEKRASIRIQLAVGYYQQGKYEIALDEIKKALAADAAYADAYGLRALVYTSMGQYPLAEENYQQALRLRPNDPEFSNNFGSFLCQSVNRPAEAMRYFDAALKNPTYQTPLSALVNAGVCSIKNRNNDAAERYLLEALRLNPGLPTVNTGLARVYYERRDLERAGFFINRLLETAKLETLPADALWLAMRIGRKAGDRTHEASLAAQLRRRFPGSPEYAAYERGAFGE</sequence>
<comment type="caution">
    <text evidence="5">The sequence shown here is derived from an EMBL/GenBank/DDBJ whole genome shotgun (WGS) entry which is preliminary data.</text>
</comment>
<dbReference type="EMBL" id="JACHBX010000003">
    <property type="protein sequence ID" value="MBB6134747.1"/>
    <property type="molecule type" value="Genomic_DNA"/>
</dbReference>
<dbReference type="PROSITE" id="PS51257">
    <property type="entry name" value="PROKAR_LIPOPROTEIN"/>
    <property type="match status" value="1"/>
</dbReference>
<dbReference type="PANTHER" id="PTHR44943:SF5">
    <property type="entry name" value="BLL7697 PROTEIN"/>
    <property type="match status" value="1"/>
</dbReference>
<dbReference type="Pfam" id="PF00515">
    <property type="entry name" value="TPR_1"/>
    <property type="match status" value="1"/>
</dbReference>
<evidence type="ECO:0000256" key="3">
    <source>
        <dbReference type="PROSITE-ProRule" id="PRU00339"/>
    </source>
</evidence>
<organism evidence="5 6">
    <name type="scientific">Massilia aurea</name>
    <dbReference type="NCBI Taxonomy" id="373040"/>
    <lineage>
        <taxon>Bacteria</taxon>
        <taxon>Pseudomonadati</taxon>
        <taxon>Pseudomonadota</taxon>
        <taxon>Betaproteobacteria</taxon>
        <taxon>Burkholderiales</taxon>
        <taxon>Oxalobacteraceae</taxon>
        <taxon>Telluria group</taxon>
        <taxon>Massilia</taxon>
    </lineage>
</organism>
<name>A0A7W9X1G0_9BURK</name>